<proteinExistence type="predicted"/>
<dbReference type="OrthoDB" id="9774345at2"/>
<evidence type="ECO:0000256" key="3">
    <source>
        <dbReference type="ARBA" id="ARBA00022691"/>
    </source>
</evidence>
<dbReference type="GO" id="GO:0008757">
    <property type="term" value="F:S-adenosylmethionine-dependent methyltransferase activity"/>
    <property type="evidence" value="ECO:0007669"/>
    <property type="project" value="InterPro"/>
</dbReference>
<keyword evidence="1 5" id="KW-0489">Methyltransferase</keyword>
<reference evidence="5 6" key="2">
    <citation type="journal article" date="2010" name="Stand. Genomic Sci.">
        <title>Complete genome sequence of Desulfohalobium retbaense type strain (HR(100)).</title>
        <authorList>
            <person name="Spring S."/>
            <person name="Nolan M."/>
            <person name="Lapidus A."/>
            <person name="Glavina Del Rio T."/>
            <person name="Copeland A."/>
            <person name="Tice H."/>
            <person name="Cheng J.F."/>
            <person name="Lucas S."/>
            <person name="Land M."/>
            <person name="Chen F."/>
            <person name="Bruce D."/>
            <person name="Goodwin L."/>
            <person name="Pitluck S."/>
            <person name="Ivanova N."/>
            <person name="Mavromatis K."/>
            <person name="Mikhailova N."/>
            <person name="Pati A."/>
            <person name="Chen A."/>
            <person name="Palaniappan K."/>
            <person name="Hauser L."/>
            <person name="Chang Y.J."/>
            <person name="Jeffries C.D."/>
            <person name="Munk C."/>
            <person name="Kiss H."/>
            <person name="Chain P."/>
            <person name="Han C."/>
            <person name="Brettin T."/>
            <person name="Detter J.C."/>
            <person name="Schuler E."/>
            <person name="Goker M."/>
            <person name="Rohde M."/>
            <person name="Bristow J."/>
            <person name="Eisen J.A."/>
            <person name="Markowitz V."/>
            <person name="Hugenholtz P."/>
            <person name="Kyrpides N.C."/>
            <person name="Klenk H.P."/>
        </authorList>
    </citation>
    <scope>NUCLEOTIDE SEQUENCE [LARGE SCALE GENOMIC DNA]</scope>
    <source>
        <strain evidence="6">ATCC 49802 / DSM 20745 / S 6022</strain>
    </source>
</reference>
<dbReference type="Pfam" id="PF08241">
    <property type="entry name" value="Methyltransf_11"/>
    <property type="match status" value="1"/>
</dbReference>
<accession>D1C4C3</accession>
<dbReference type="KEGG" id="sti:Sthe_1656"/>
<dbReference type="AlphaFoldDB" id="D1C4C3"/>
<gene>
    <name evidence="5" type="ordered locus">Sthe_1656</name>
</gene>
<dbReference type="HOGENOM" id="CLU_1694421_0_0_0"/>
<dbReference type="PANTHER" id="PTHR43464:SF19">
    <property type="entry name" value="UBIQUINONE BIOSYNTHESIS O-METHYLTRANSFERASE, MITOCHONDRIAL"/>
    <property type="match status" value="1"/>
</dbReference>
<dbReference type="EMBL" id="CP001823">
    <property type="protein sequence ID" value="ACZ39090.1"/>
    <property type="molecule type" value="Genomic_DNA"/>
</dbReference>
<dbReference type="InterPro" id="IPR029063">
    <property type="entry name" value="SAM-dependent_MTases_sf"/>
</dbReference>
<feature type="domain" description="Methyltransferase type 11" evidence="4">
    <location>
        <begin position="47"/>
        <end position="142"/>
    </location>
</feature>
<dbReference type="Gene3D" id="3.40.50.150">
    <property type="entry name" value="Vaccinia Virus protein VP39"/>
    <property type="match status" value="1"/>
</dbReference>
<reference evidence="6" key="1">
    <citation type="submission" date="2009-11" db="EMBL/GenBank/DDBJ databases">
        <title>The complete chromosome 1 of Sphaerobacter thermophilus DSM 20745.</title>
        <authorList>
            <person name="Lucas S."/>
            <person name="Copeland A."/>
            <person name="Lapidus A."/>
            <person name="Glavina del Rio T."/>
            <person name="Dalin E."/>
            <person name="Tice H."/>
            <person name="Bruce D."/>
            <person name="Goodwin L."/>
            <person name="Pitluck S."/>
            <person name="Kyrpides N."/>
            <person name="Mavromatis K."/>
            <person name="Ivanova N."/>
            <person name="Mikhailova N."/>
            <person name="LaButti K.M."/>
            <person name="Clum A."/>
            <person name="Sun H.I."/>
            <person name="Brettin T."/>
            <person name="Detter J.C."/>
            <person name="Han C."/>
            <person name="Larimer F."/>
            <person name="Land M."/>
            <person name="Hauser L."/>
            <person name="Markowitz V."/>
            <person name="Cheng J.F."/>
            <person name="Hugenholtz P."/>
            <person name="Woyke T."/>
            <person name="Wu D."/>
            <person name="Steenblock K."/>
            <person name="Schneider S."/>
            <person name="Pukall R."/>
            <person name="Goeker M."/>
            <person name="Klenk H.P."/>
            <person name="Eisen J.A."/>
        </authorList>
    </citation>
    <scope>NUCLEOTIDE SEQUENCE [LARGE SCALE GENOMIC DNA]</scope>
    <source>
        <strain evidence="6">ATCC 49802 / DSM 20745 / S 6022</strain>
    </source>
</reference>
<evidence type="ECO:0000256" key="2">
    <source>
        <dbReference type="ARBA" id="ARBA00022679"/>
    </source>
</evidence>
<dbReference type="CDD" id="cd02440">
    <property type="entry name" value="AdoMet_MTases"/>
    <property type="match status" value="1"/>
</dbReference>
<dbReference type="STRING" id="479434.Sthe_1656"/>
<dbReference type="Proteomes" id="UP000002027">
    <property type="component" value="Chromosome 1"/>
</dbReference>
<sequence>MTNGGSFESIADFWDEQVGEEGDDFHRLLVRPALLRVLGDVSGLDVLDLGCANGATSRALADLGARVTGVDVSARLIELARQREAARPRGVRYLVGDAAHLPDLADASFDRITASMVLMDIENAEGAIREVARLLRPGGRFVATLFHPCFQIPEG</sequence>
<protein>
    <submittedName>
        <fullName evidence="5">Methyltransferase type 11</fullName>
    </submittedName>
</protein>
<keyword evidence="2 5" id="KW-0808">Transferase</keyword>
<keyword evidence="3" id="KW-0949">S-adenosyl-L-methionine</keyword>
<dbReference type="eggNOG" id="COG2226">
    <property type="taxonomic scope" value="Bacteria"/>
</dbReference>
<dbReference type="SUPFAM" id="SSF53335">
    <property type="entry name" value="S-adenosyl-L-methionine-dependent methyltransferases"/>
    <property type="match status" value="1"/>
</dbReference>
<dbReference type="RefSeq" id="WP_012872137.1">
    <property type="nucleotide sequence ID" value="NC_013523.1"/>
</dbReference>
<organism evidence="5 6">
    <name type="scientific">Sphaerobacter thermophilus (strain ATCC 49802 / DSM 20745 / KCCM 41009 / NCIMB 13125 / S 6022)</name>
    <dbReference type="NCBI Taxonomy" id="479434"/>
    <lineage>
        <taxon>Bacteria</taxon>
        <taxon>Pseudomonadati</taxon>
        <taxon>Thermomicrobiota</taxon>
        <taxon>Thermomicrobia</taxon>
        <taxon>Sphaerobacterales</taxon>
        <taxon>Sphaerobacterineae</taxon>
        <taxon>Sphaerobacteraceae</taxon>
        <taxon>Sphaerobacter</taxon>
    </lineage>
</organism>
<evidence type="ECO:0000313" key="5">
    <source>
        <dbReference type="EMBL" id="ACZ39090.1"/>
    </source>
</evidence>
<evidence type="ECO:0000256" key="1">
    <source>
        <dbReference type="ARBA" id="ARBA00022603"/>
    </source>
</evidence>
<dbReference type="GO" id="GO:0032259">
    <property type="term" value="P:methylation"/>
    <property type="evidence" value="ECO:0007669"/>
    <property type="project" value="UniProtKB-KW"/>
</dbReference>
<name>D1C4C3_SPHTD</name>
<dbReference type="InParanoid" id="D1C4C3"/>
<dbReference type="PANTHER" id="PTHR43464">
    <property type="entry name" value="METHYLTRANSFERASE"/>
    <property type="match status" value="1"/>
</dbReference>
<keyword evidence="6" id="KW-1185">Reference proteome</keyword>
<evidence type="ECO:0000259" key="4">
    <source>
        <dbReference type="Pfam" id="PF08241"/>
    </source>
</evidence>
<dbReference type="InterPro" id="IPR013216">
    <property type="entry name" value="Methyltransf_11"/>
</dbReference>
<evidence type="ECO:0000313" key="6">
    <source>
        <dbReference type="Proteomes" id="UP000002027"/>
    </source>
</evidence>